<organism evidence="1 2">
    <name type="scientific">Drosophila lebanonensis</name>
    <name type="common">Fruit fly</name>
    <name type="synonym">Scaptodrosophila lebanonensis</name>
    <dbReference type="NCBI Taxonomy" id="7225"/>
    <lineage>
        <taxon>Eukaryota</taxon>
        <taxon>Metazoa</taxon>
        <taxon>Ecdysozoa</taxon>
        <taxon>Arthropoda</taxon>
        <taxon>Hexapoda</taxon>
        <taxon>Insecta</taxon>
        <taxon>Pterygota</taxon>
        <taxon>Neoptera</taxon>
        <taxon>Endopterygota</taxon>
        <taxon>Diptera</taxon>
        <taxon>Brachycera</taxon>
        <taxon>Muscomorpha</taxon>
        <taxon>Ephydroidea</taxon>
        <taxon>Drosophilidae</taxon>
        <taxon>Scaptodrosophila</taxon>
    </lineage>
</organism>
<protein>
    <submittedName>
        <fullName evidence="2">Uncharacterized protein LOC115621144</fullName>
    </submittedName>
</protein>
<sequence>MVKKGLNPISIVKSIYHNEFQWSLVKSFGLFFLGVRIAKEFVGVELMPAVAPV</sequence>
<dbReference type="GeneID" id="115621144"/>
<reference evidence="2" key="1">
    <citation type="submission" date="2025-08" db="UniProtKB">
        <authorList>
            <consortium name="RefSeq"/>
        </authorList>
    </citation>
    <scope>IDENTIFICATION</scope>
    <source>
        <strain evidence="2">11010-0011.00</strain>
        <tissue evidence="2">Whole body</tissue>
    </source>
</reference>
<name>A0A6J2T3K3_DROLE</name>
<proteinExistence type="predicted"/>
<dbReference type="OrthoDB" id="6016677at2759"/>
<gene>
    <name evidence="2" type="primary">LOC115621144</name>
</gene>
<evidence type="ECO:0000313" key="1">
    <source>
        <dbReference type="Proteomes" id="UP000504634"/>
    </source>
</evidence>
<dbReference type="RefSeq" id="XP_030370564.1">
    <property type="nucleotide sequence ID" value="XM_030514704.1"/>
</dbReference>
<keyword evidence="1" id="KW-1185">Reference proteome</keyword>
<dbReference type="AlphaFoldDB" id="A0A6J2T3K3"/>
<evidence type="ECO:0000313" key="2">
    <source>
        <dbReference type="RefSeq" id="XP_030370564.1"/>
    </source>
</evidence>
<accession>A0A6J2T3K3</accession>
<dbReference type="Proteomes" id="UP000504634">
    <property type="component" value="Unplaced"/>
</dbReference>